<dbReference type="PROSITE" id="PS50950">
    <property type="entry name" value="ZF_THAP"/>
    <property type="match status" value="1"/>
</dbReference>
<keyword evidence="7" id="KW-0175">Coiled coil</keyword>
<evidence type="ECO:0000256" key="1">
    <source>
        <dbReference type="ARBA" id="ARBA00004642"/>
    </source>
</evidence>
<evidence type="ECO:0000256" key="2">
    <source>
        <dbReference type="ARBA" id="ARBA00006177"/>
    </source>
</evidence>
<dbReference type="InterPro" id="IPR006612">
    <property type="entry name" value="THAP_Znf"/>
</dbReference>
<dbReference type="Gene3D" id="6.20.210.20">
    <property type="entry name" value="THAP domain"/>
    <property type="match status" value="1"/>
</dbReference>
<dbReference type="InterPro" id="IPR038441">
    <property type="entry name" value="THAP_Znf_sf"/>
</dbReference>
<evidence type="ECO:0000256" key="10">
    <source>
        <dbReference type="ARBA" id="ARBA00023242"/>
    </source>
</evidence>
<sequence length="123" mass="14050">MGYNKCCIPGCSTKYGHDLILRIFPTDSILKTKWRQNLGNIRISQSSAVCELHFAQSEFEKIREDGKKKLKQNAVPSLSEEVRCHLSRLSLCIESDHSYNKLLPSLNTLFLNRGKPPLKTKNM</sequence>
<protein>
    <submittedName>
        <fullName evidence="15">Uncharacterized protein LOC112466350 isoform X1</fullName>
    </submittedName>
</protein>
<keyword evidence="11" id="KW-0131">Cell cycle</keyword>
<name>A0A6J1RBN7_9HYME</name>
<keyword evidence="6" id="KW-0805">Transcription regulation</keyword>
<dbReference type="SMART" id="SM00980">
    <property type="entry name" value="THAP"/>
    <property type="match status" value="1"/>
</dbReference>
<feature type="domain" description="THAP-type" evidence="13">
    <location>
        <begin position="1"/>
        <end position="79"/>
    </location>
</feature>
<keyword evidence="8 12" id="KW-0238">DNA-binding</keyword>
<evidence type="ECO:0000313" key="14">
    <source>
        <dbReference type="Proteomes" id="UP000504618"/>
    </source>
</evidence>
<keyword evidence="5" id="KW-0862">Zinc</keyword>
<evidence type="ECO:0000313" key="15">
    <source>
        <dbReference type="RefSeq" id="XP_024890180.1"/>
    </source>
</evidence>
<gene>
    <name evidence="15" type="primary">LOC112466350</name>
</gene>
<dbReference type="GO" id="GO:0005654">
    <property type="term" value="C:nucleoplasm"/>
    <property type="evidence" value="ECO:0007669"/>
    <property type="project" value="UniProtKB-SubCell"/>
</dbReference>
<dbReference type="PANTHER" id="PTHR46600:SF1">
    <property type="entry name" value="THAP DOMAIN-CONTAINING PROTEIN 1"/>
    <property type="match status" value="1"/>
</dbReference>
<keyword evidence="3" id="KW-0479">Metal-binding</keyword>
<dbReference type="GeneID" id="112466350"/>
<evidence type="ECO:0000256" key="6">
    <source>
        <dbReference type="ARBA" id="ARBA00023015"/>
    </source>
</evidence>
<organism evidence="14 15">
    <name type="scientific">Temnothorax curvispinosus</name>
    <dbReference type="NCBI Taxonomy" id="300111"/>
    <lineage>
        <taxon>Eukaryota</taxon>
        <taxon>Metazoa</taxon>
        <taxon>Ecdysozoa</taxon>
        <taxon>Arthropoda</taxon>
        <taxon>Hexapoda</taxon>
        <taxon>Insecta</taxon>
        <taxon>Pterygota</taxon>
        <taxon>Neoptera</taxon>
        <taxon>Endopterygota</taxon>
        <taxon>Hymenoptera</taxon>
        <taxon>Apocrita</taxon>
        <taxon>Aculeata</taxon>
        <taxon>Formicoidea</taxon>
        <taxon>Formicidae</taxon>
        <taxon>Myrmicinae</taxon>
        <taxon>Temnothorax</taxon>
    </lineage>
</organism>
<keyword evidence="14" id="KW-1185">Reference proteome</keyword>
<dbReference type="SUPFAM" id="SSF57716">
    <property type="entry name" value="Glucocorticoid receptor-like (DNA-binding domain)"/>
    <property type="match status" value="1"/>
</dbReference>
<dbReference type="Pfam" id="PF05485">
    <property type="entry name" value="THAP"/>
    <property type="match status" value="1"/>
</dbReference>
<reference evidence="15" key="1">
    <citation type="submission" date="2025-08" db="UniProtKB">
        <authorList>
            <consortium name="RefSeq"/>
        </authorList>
    </citation>
    <scope>IDENTIFICATION</scope>
    <source>
        <tissue evidence="15">Whole body</tissue>
    </source>
</reference>
<dbReference type="GO" id="GO:0008270">
    <property type="term" value="F:zinc ion binding"/>
    <property type="evidence" value="ECO:0007669"/>
    <property type="project" value="UniProtKB-KW"/>
</dbReference>
<accession>A0A6J1RBN7</accession>
<evidence type="ECO:0000259" key="13">
    <source>
        <dbReference type="PROSITE" id="PS50950"/>
    </source>
</evidence>
<dbReference type="RefSeq" id="XP_024890180.1">
    <property type="nucleotide sequence ID" value="XM_025034412.1"/>
</dbReference>
<evidence type="ECO:0000256" key="9">
    <source>
        <dbReference type="ARBA" id="ARBA00023163"/>
    </source>
</evidence>
<evidence type="ECO:0000256" key="8">
    <source>
        <dbReference type="ARBA" id="ARBA00023125"/>
    </source>
</evidence>
<proteinExistence type="inferred from homology"/>
<evidence type="ECO:0000256" key="11">
    <source>
        <dbReference type="ARBA" id="ARBA00023306"/>
    </source>
</evidence>
<evidence type="ECO:0000256" key="7">
    <source>
        <dbReference type="ARBA" id="ARBA00023054"/>
    </source>
</evidence>
<keyword evidence="9" id="KW-0804">Transcription</keyword>
<keyword evidence="4 12" id="KW-0863">Zinc-finger</keyword>
<dbReference type="PANTHER" id="PTHR46600">
    <property type="entry name" value="THAP DOMAIN-CONTAINING"/>
    <property type="match status" value="1"/>
</dbReference>
<keyword evidence="10" id="KW-0539">Nucleus</keyword>
<dbReference type="InterPro" id="IPR026516">
    <property type="entry name" value="THAP1/10"/>
</dbReference>
<evidence type="ECO:0000256" key="4">
    <source>
        <dbReference type="ARBA" id="ARBA00022771"/>
    </source>
</evidence>
<comment type="similarity">
    <text evidence="2">Belongs to the THAP1 family.</text>
</comment>
<comment type="subcellular location">
    <subcellularLocation>
        <location evidence="1">Nucleus</location>
        <location evidence="1">Nucleoplasm</location>
    </subcellularLocation>
</comment>
<dbReference type="AlphaFoldDB" id="A0A6J1RBN7"/>
<dbReference type="GO" id="GO:0043565">
    <property type="term" value="F:sequence-specific DNA binding"/>
    <property type="evidence" value="ECO:0007669"/>
    <property type="project" value="InterPro"/>
</dbReference>
<evidence type="ECO:0000256" key="5">
    <source>
        <dbReference type="ARBA" id="ARBA00022833"/>
    </source>
</evidence>
<evidence type="ECO:0000256" key="12">
    <source>
        <dbReference type="PROSITE-ProRule" id="PRU00309"/>
    </source>
</evidence>
<dbReference type="OrthoDB" id="7698091at2759"/>
<evidence type="ECO:0000256" key="3">
    <source>
        <dbReference type="ARBA" id="ARBA00022723"/>
    </source>
</evidence>
<dbReference type="Proteomes" id="UP000504618">
    <property type="component" value="Unplaced"/>
</dbReference>